<feature type="compositionally biased region" description="Low complexity" evidence="4">
    <location>
        <begin position="49"/>
        <end position="59"/>
    </location>
</feature>
<keyword evidence="2" id="KW-0227">DNA damage</keyword>
<sequence>MEHEAEEPQSGLSTPQMTDSLRSHHAELESNPDLVAPAKGADRESGIAPSKSSRPSNSPRDARQAKLLASIATLESKITTANSQLSVKTQEVRQLQSFQQQQVVTDDPDKAALAHAQVIANSNISLLKRYNEIKDVAMGMLSLIAEKEGKRLAEVMEERGISEKD</sequence>
<dbReference type="Proteomes" id="UP001172673">
    <property type="component" value="Unassembled WGS sequence"/>
</dbReference>
<dbReference type="InterPro" id="IPR010760">
    <property type="entry name" value="DNA-repair_Swi5"/>
</dbReference>
<organism evidence="5 6">
    <name type="scientific">Cladophialophora chaetospira</name>
    <dbReference type="NCBI Taxonomy" id="386627"/>
    <lineage>
        <taxon>Eukaryota</taxon>
        <taxon>Fungi</taxon>
        <taxon>Dikarya</taxon>
        <taxon>Ascomycota</taxon>
        <taxon>Pezizomycotina</taxon>
        <taxon>Eurotiomycetes</taxon>
        <taxon>Chaetothyriomycetidae</taxon>
        <taxon>Chaetothyriales</taxon>
        <taxon>Herpotrichiellaceae</taxon>
        <taxon>Cladophialophora</taxon>
    </lineage>
</organism>
<gene>
    <name evidence="5" type="ORF">H2200_012078</name>
</gene>
<dbReference type="Pfam" id="PF07061">
    <property type="entry name" value="Swi5"/>
    <property type="match status" value="1"/>
</dbReference>
<name>A0AA38WY57_9EURO</name>
<dbReference type="AlphaFoldDB" id="A0AA38WY57"/>
<keyword evidence="6" id="KW-1185">Reference proteome</keyword>
<proteinExistence type="inferred from homology"/>
<dbReference type="Gene3D" id="1.20.5.170">
    <property type="match status" value="1"/>
</dbReference>
<comment type="caution">
    <text evidence="5">The sequence shown here is derived from an EMBL/GenBank/DDBJ whole genome shotgun (WGS) entry which is preliminary data.</text>
</comment>
<evidence type="ECO:0000256" key="1">
    <source>
        <dbReference type="ARBA" id="ARBA00008060"/>
    </source>
</evidence>
<comment type="similarity">
    <text evidence="1">Belongs to the SWI5/SAE3 family.</text>
</comment>
<accession>A0AA38WY57</accession>
<dbReference type="EMBL" id="JAPDRK010000022">
    <property type="protein sequence ID" value="KAJ9603300.1"/>
    <property type="molecule type" value="Genomic_DNA"/>
</dbReference>
<feature type="compositionally biased region" description="Polar residues" evidence="4">
    <location>
        <begin position="10"/>
        <end position="20"/>
    </location>
</feature>
<protein>
    <submittedName>
        <fullName evidence="5">Uncharacterized protein</fullName>
    </submittedName>
</protein>
<evidence type="ECO:0000256" key="4">
    <source>
        <dbReference type="SAM" id="MobiDB-lite"/>
    </source>
</evidence>
<evidence type="ECO:0000256" key="2">
    <source>
        <dbReference type="ARBA" id="ARBA00022763"/>
    </source>
</evidence>
<evidence type="ECO:0000313" key="6">
    <source>
        <dbReference type="Proteomes" id="UP001172673"/>
    </source>
</evidence>
<evidence type="ECO:0000256" key="3">
    <source>
        <dbReference type="ARBA" id="ARBA00023204"/>
    </source>
</evidence>
<reference evidence="5" key="1">
    <citation type="submission" date="2022-10" db="EMBL/GenBank/DDBJ databases">
        <title>Culturing micro-colonial fungi from biological soil crusts in the Mojave desert and describing Neophaeococcomyces mojavensis, and introducing the new genera and species Taxawa tesnikishii.</title>
        <authorList>
            <person name="Kurbessoian T."/>
            <person name="Stajich J.E."/>
        </authorList>
    </citation>
    <scope>NUCLEOTIDE SEQUENCE</scope>
    <source>
        <strain evidence="5">TK_41</strain>
    </source>
</reference>
<dbReference type="GO" id="GO:0006281">
    <property type="term" value="P:DNA repair"/>
    <property type="evidence" value="ECO:0007669"/>
    <property type="project" value="UniProtKB-KW"/>
</dbReference>
<keyword evidence="3" id="KW-0234">DNA repair</keyword>
<evidence type="ECO:0000313" key="5">
    <source>
        <dbReference type="EMBL" id="KAJ9603300.1"/>
    </source>
</evidence>
<feature type="region of interest" description="Disordered" evidence="4">
    <location>
        <begin position="1"/>
        <end position="64"/>
    </location>
</feature>